<evidence type="ECO:0008006" key="4">
    <source>
        <dbReference type="Google" id="ProtNLM"/>
    </source>
</evidence>
<feature type="compositionally biased region" description="Basic and acidic residues" evidence="1">
    <location>
        <begin position="33"/>
        <end position="48"/>
    </location>
</feature>
<feature type="compositionally biased region" description="Basic and acidic residues" evidence="1">
    <location>
        <begin position="1"/>
        <end position="19"/>
    </location>
</feature>
<keyword evidence="3" id="KW-1185">Reference proteome</keyword>
<dbReference type="PATRIC" id="fig|1703.6.peg.2977"/>
<gene>
    <name evidence="2" type="ORF">AE0388_3025</name>
</gene>
<name>A0A0B9A688_BRELN</name>
<evidence type="ECO:0000313" key="3">
    <source>
        <dbReference type="Proteomes" id="UP000031488"/>
    </source>
</evidence>
<evidence type="ECO:0000256" key="1">
    <source>
        <dbReference type="SAM" id="MobiDB-lite"/>
    </source>
</evidence>
<feature type="region of interest" description="Disordered" evidence="1">
    <location>
        <begin position="1"/>
        <end position="50"/>
    </location>
</feature>
<dbReference type="AlphaFoldDB" id="A0A0B9A688"/>
<accession>A0A0B9A688</accession>
<dbReference type="EMBL" id="JTJZ01000022">
    <property type="protein sequence ID" value="KHS50953.1"/>
    <property type="molecule type" value="Genomic_DNA"/>
</dbReference>
<evidence type="ECO:0000313" key="2">
    <source>
        <dbReference type="EMBL" id="KHS50953.1"/>
    </source>
</evidence>
<proteinExistence type="predicted"/>
<comment type="caution">
    <text evidence="2">The sequence shown here is derived from an EMBL/GenBank/DDBJ whole genome shotgun (WGS) entry which is preliminary data.</text>
</comment>
<dbReference type="CDD" id="cd00167">
    <property type="entry name" value="SANT"/>
    <property type="match status" value="1"/>
</dbReference>
<reference evidence="2 3" key="1">
    <citation type="submission" date="2014-11" db="EMBL/GenBank/DDBJ databases">
        <title>Draft Genome Sequence of Brevibacterium linens AE038-8.</title>
        <authorList>
            <person name="Maizel D."/>
            <person name="Utturkar S.M."/>
            <person name="Brown S.D."/>
            <person name="Ferrero M."/>
            <person name="Rosen B.P."/>
        </authorList>
    </citation>
    <scope>NUCLEOTIDE SEQUENCE [LARGE SCALE GENOMIC DNA]</scope>
    <source>
        <strain evidence="2 3">AE038-8</strain>
    </source>
</reference>
<sequence>MSDMESKNDLDQSDGDHTQGQRGASARGLLLDKGADRLEPRPWQHEADTAPSAVDLSQYALWRSSELTRDELLGALSLLPAARSETESVEVGLLFVARSEGLTWAQIAEAMGFRSPQACQQYVNRLSARRDRQP</sequence>
<dbReference type="InterPro" id="IPR001005">
    <property type="entry name" value="SANT/Myb"/>
</dbReference>
<organism evidence="2 3">
    <name type="scientific">Brevibacterium linens</name>
    <dbReference type="NCBI Taxonomy" id="1703"/>
    <lineage>
        <taxon>Bacteria</taxon>
        <taxon>Bacillati</taxon>
        <taxon>Actinomycetota</taxon>
        <taxon>Actinomycetes</taxon>
        <taxon>Micrococcales</taxon>
        <taxon>Brevibacteriaceae</taxon>
        <taxon>Brevibacterium</taxon>
    </lineage>
</organism>
<protein>
    <recommendedName>
        <fullName evidence="4">DNA-binding protein</fullName>
    </recommendedName>
</protein>
<dbReference type="RefSeq" id="WP_326969290.1">
    <property type="nucleotide sequence ID" value="NZ_JTJZ01000022.1"/>
</dbReference>
<dbReference type="Proteomes" id="UP000031488">
    <property type="component" value="Unassembled WGS sequence"/>
</dbReference>